<keyword evidence="1" id="KW-0812">Transmembrane</keyword>
<organism evidence="2 3">
    <name type="scientific">Asaia siamensis</name>
    <dbReference type="NCBI Taxonomy" id="110479"/>
    <lineage>
        <taxon>Bacteria</taxon>
        <taxon>Pseudomonadati</taxon>
        <taxon>Pseudomonadota</taxon>
        <taxon>Alphaproteobacteria</taxon>
        <taxon>Acetobacterales</taxon>
        <taxon>Acetobacteraceae</taxon>
        <taxon>Asaia</taxon>
    </lineage>
</organism>
<sequence length="94" mass="9882">MIQNAISVVVGLILGLFTLIVSVIAVIEEAARRGLVALGIPHQVQTALLALLLLLLVVGSFRLFGRLFGVLIGVVLIALLLHALFAPETTAVAF</sequence>
<name>A0ABQ1LV73_9PROT</name>
<comment type="caution">
    <text evidence="2">The sequence shown here is derived from an EMBL/GenBank/DDBJ whole genome shotgun (WGS) entry which is preliminary data.</text>
</comment>
<evidence type="ECO:0000313" key="3">
    <source>
        <dbReference type="Proteomes" id="UP000637769"/>
    </source>
</evidence>
<gene>
    <name evidence="2" type="ORF">GCM10007207_14390</name>
</gene>
<keyword evidence="3" id="KW-1185">Reference proteome</keyword>
<feature type="transmembrane region" description="Helical" evidence="1">
    <location>
        <begin position="34"/>
        <end position="57"/>
    </location>
</feature>
<keyword evidence="1" id="KW-0472">Membrane</keyword>
<evidence type="ECO:0000256" key="1">
    <source>
        <dbReference type="SAM" id="Phobius"/>
    </source>
</evidence>
<evidence type="ECO:0000313" key="2">
    <source>
        <dbReference type="EMBL" id="GGC30010.1"/>
    </source>
</evidence>
<feature type="transmembrane region" description="Helical" evidence="1">
    <location>
        <begin position="6"/>
        <end position="27"/>
    </location>
</feature>
<accession>A0ABQ1LV73</accession>
<reference evidence="3" key="1">
    <citation type="journal article" date="2019" name="Int. J. Syst. Evol. Microbiol.">
        <title>The Global Catalogue of Microorganisms (GCM) 10K type strain sequencing project: providing services to taxonomists for standard genome sequencing and annotation.</title>
        <authorList>
            <consortium name="The Broad Institute Genomics Platform"/>
            <consortium name="The Broad Institute Genome Sequencing Center for Infectious Disease"/>
            <person name="Wu L."/>
            <person name="Ma J."/>
        </authorList>
    </citation>
    <scope>NUCLEOTIDE SEQUENCE [LARGE SCALE GENOMIC DNA]</scope>
    <source>
        <strain evidence="3">CCM 7132</strain>
    </source>
</reference>
<keyword evidence="1" id="KW-1133">Transmembrane helix</keyword>
<proteinExistence type="predicted"/>
<dbReference type="Proteomes" id="UP000637769">
    <property type="component" value="Unassembled WGS sequence"/>
</dbReference>
<protein>
    <submittedName>
        <fullName evidence="2">Uncharacterized protein</fullName>
    </submittedName>
</protein>
<dbReference type="EMBL" id="BMCH01000003">
    <property type="protein sequence ID" value="GGC30010.1"/>
    <property type="molecule type" value="Genomic_DNA"/>
</dbReference>
<dbReference type="RefSeq" id="WP_229719740.1">
    <property type="nucleotide sequence ID" value="NZ_BMCH01000003.1"/>
</dbReference>
<feature type="transmembrane region" description="Helical" evidence="1">
    <location>
        <begin position="63"/>
        <end position="85"/>
    </location>
</feature>